<reference evidence="2" key="1">
    <citation type="submission" date="2021-04" db="EMBL/GenBank/DDBJ databases">
        <authorList>
            <consortium name="Molecular Ecology Group"/>
        </authorList>
    </citation>
    <scope>NUCLEOTIDE SEQUENCE</scope>
</reference>
<name>A0A8S3Z2I0_9EUPU</name>
<sequence length="536" mass="61112">ISFILFFILGKYLENIEEIKKFFSLADISIKQNANGIFDLSCAEKLVQLPEYNQAIQNVNRLKGADLTKLTTDEDRLCFFANLTNLMILHCHLSHIDTRLRIYQKSDTREVTADIIDVELCPLGAADYIAYFSSFSYEVGQLGIVSVFDLLTTLCCTELPPSGQWKHTLGCRKLVLTPDDPWRMFCPVAEPRLIFALNLGCMSSPPLQVLHPDQVRTQLDKSMKEYLSHTVVISLEQERVLLPELLVWYEKYFVAESGHSKEMQHTSLVRYVAQHLSAEKQRQLQQMFGLDSAHGLSENIVGRITPPQNIPNTDKPRAPVYRLSSSVDRSGQGWSLELPSYKLTPVTLDYVKQNSLLVATMVSLVCSDNLDNIEQHFTADHFNMSESVPDSGNLNRMYPAVVGSHQSDINLVDIRSYRYHRLTDDYPILQRHLLHYILPLAGADNPELLTSSEPILKFVTNEIDSQVKLCMFSLPSSDQFQCVIQDMANRLLEEHKWLEVFNIIRSLPETVVVERLYLQVLHDFVLSCWAISQVGK</sequence>
<protein>
    <recommendedName>
        <fullName evidence="1">DUF547 domain-containing protein</fullName>
    </recommendedName>
</protein>
<comment type="caution">
    <text evidence="2">The sequence shown here is derived from an EMBL/GenBank/DDBJ whole genome shotgun (WGS) entry which is preliminary data.</text>
</comment>
<gene>
    <name evidence="2" type="ORF">CUNI_LOCUS9251</name>
</gene>
<evidence type="ECO:0000313" key="3">
    <source>
        <dbReference type="Proteomes" id="UP000678393"/>
    </source>
</evidence>
<dbReference type="EMBL" id="CAJHNH020001591">
    <property type="protein sequence ID" value="CAG5123693.1"/>
    <property type="molecule type" value="Genomic_DNA"/>
</dbReference>
<feature type="domain" description="DUF547" evidence="1">
    <location>
        <begin position="70"/>
        <end position="227"/>
    </location>
</feature>
<dbReference type="PANTHER" id="PTHR46361:SF3">
    <property type="entry name" value="ELECTRON CARRIER_ PROTEIN DISULFIDE OXIDOREDUCTASE"/>
    <property type="match status" value="1"/>
</dbReference>
<dbReference type="PANTHER" id="PTHR46361">
    <property type="entry name" value="ELECTRON CARRIER/ PROTEIN DISULFIDE OXIDOREDUCTASE"/>
    <property type="match status" value="1"/>
</dbReference>
<evidence type="ECO:0000259" key="1">
    <source>
        <dbReference type="Pfam" id="PF04784"/>
    </source>
</evidence>
<evidence type="ECO:0000313" key="2">
    <source>
        <dbReference type="EMBL" id="CAG5123693.1"/>
    </source>
</evidence>
<dbReference type="Pfam" id="PF04784">
    <property type="entry name" value="DUF547"/>
    <property type="match status" value="1"/>
</dbReference>
<dbReference type="Proteomes" id="UP000678393">
    <property type="component" value="Unassembled WGS sequence"/>
</dbReference>
<organism evidence="2 3">
    <name type="scientific">Candidula unifasciata</name>
    <dbReference type="NCBI Taxonomy" id="100452"/>
    <lineage>
        <taxon>Eukaryota</taxon>
        <taxon>Metazoa</taxon>
        <taxon>Spiralia</taxon>
        <taxon>Lophotrochozoa</taxon>
        <taxon>Mollusca</taxon>
        <taxon>Gastropoda</taxon>
        <taxon>Heterobranchia</taxon>
        <taxon>Euthyneura</taxon>
        <taxon>Panpulmonata</taxon>
        <taxon>Eupulmonata</taxon>
        <taxon>Stylommatophora</taxon>
        <taxon>Helicina</taxon>
        <taxon>Helicoidea</taxon>
        <taxon>Geomitridae</taxon>
        <taxon>Candidula</taxon>
    </lineage>
</organism>
<dbReference type="AlphaFoldDB" id="A0A8S3Z2I0"/>
<dbReference type="InterPro" id="IPR006869">
    <property type="entry name" value="DUF547"/>
</dbReference>
<dbReference type="OrthoDB" id="1936617at2759"/>
<feature type="non-terminal residue" evidence="2">
    <location>
        <position position="536"/>
    </location>
</feature>
<feature type="non-terminal residue" evidence="2">
    <location>
        <position position="1"/>
    </location>
</feature>
<proteinExistence type="predicted"/>
<accession>A0A8S3Z2I0</accession>
<keyword evidence="3" id="KW-1185">Reference proteome</keyword>